<name>A0A2N5VTH6_9BASI</name>
<evidence type="ECO:0000313" key="2">
    <source>
        <dbReference type="EMBL" id="PLW53303.1"/>
    </source>
</evidence>
<evidence type="ECO:0000313" key="3">
    <source>
        <dbReference type="Proteomes" id="UP000235388"/>
    </source>
</evidence>
<dbReference type="EMBL" id="PGCJ01000064">
    <property type="protein sequence ID" value="PLW53303.1"/>
    <property type="molecule type" value="Genomic_DNA"/>
</dbReference>
<reference evidence="2 3" key="1">
    <citation type="submission" date="2017-11" db="EMBL/GenBank/DDBJ databases">
        <title>De novo assembly and phasing of dikaryotic genomes from two isolates of Puccinia coronata f. sp. avenae, the causal agent of oat crown rust.</title>
        <authorList>
            <person name="Miller M.E."/>
            <person name="Zhang Y."/>
            <person name="Omidvar V."/>
            <person name="Sperschneider J."/>
            <person name="Schwessinger B."/>
            <person name="Raley C."/>
            <person name="Palmer J.M."/>
            <person name="Garnica D."/>
            <person name="Upadhyaya N."/>
            <person name="Rathjen J."/>
            <person name="Taylor J.M."/>
            <person name="Park R.F."/>
            <person name="Dodds P.N."/>
            <person name="Hirsch C.D."/>
            <person name="Kianian S.F."/>
            <person name="Figueroa M."/>
        </authorList>
    </citation>
    <scope>NUCLEOTIDE SEQUENCE [LARGE SCALE GENOMIC DNA]</scope>
    <source>
        <strain evidence="2">12NC29</strain>
    </source>
</reference>
<accession>A0A2N5VTH6</accession>
<evidence type="ECO:0000256" key="1">
    <source>
        <dbReference type="SAM" id="MobiDB-lite"/>
    </source>
</evidence>
<feature type="compositionally biased region" description="Pro residues" evidence="1">
    <location>
        <begin position="124"/>
        <end position="149"/>
    </location>
</feature>
<protein>
    <submittedName>
        <fullName evidence="2">Uncharacterized protein</fullName>
    </submittedName>
</protein>
<feature type="region of interest" description="Disordered" evidence="1">
    <location>
        <begin position="1"/>
        <end position="27"/>
    </location>
</feature>
<proteinExistence type="predicted"/>
<dbReference type="Proteomes" id="UP000235388">
    <property type="component" value="Unassembled WGS sequence"/>
</dbReference>
<dbReference type="AlphaFoldDB" id="A0A2N5VTH6"/>
<comment type="caution">
    <text evidence="2">The sequence shown here is derived from an EMBL/GenBank/DDBJ whole genome shotgun (WGS) entry which is preliminary data.</text>
</comment>
<organism evidence="2 3">
    <name type="scientific">Puccinia coronata f. sp. avenae</name>
    <dbReference type="NCBI Taxonomy" id="200324"/>
    <lineage>
        <taxon>Eukaryota</taxon>
        <taxon>Fungi</taxon>
        <taxon>Dikarya</taxon>
        <taxon>Basidiomycota</taxon>
        <taxon>Pucciniomycotina</taxon>
        <taxon>Pucciniomycetes</taxon>
        <taxon>Pucciniales</taxon>
        <taxon>Pucciniaceae</taxon>
        <taxon>Puccinia</taxon>
    </lineage>
</organism>
<feature type="region of interest" description="Disordered" evidence="1">
    <location>
        <begin position="85"/>
        <end position="175"/>
    </location>
</feature>
<keyword evidence="3" id="KW-1185">Reference proteome</keyword>
<sequence>MSHQGPPSMPSFGFMPLGQQSTFSSSTDFSQVAGNTWIDNSLNGQPPNGQPPLGYYHQANDYYQSDHHYQLGQMLHGTALNNQQTPHYGQCPQPFLAMGHNGPQFNSAQLGPPPQPANLQGHPRPSPSPALPIPIPAPAPPPAPTPRPLPGWDQLNAHAKAQWQNAQQEKKGLAP</sequence>
<gene>
    <name evidence="2" type="ORF">PCANC_06161</name>
</gene>